<dbReference type="Gene3D" id="1.10.1660.10">
    <property type="match status" value="1"/>
</dbReference>
<dbReference type="Proteomes" id="UP000027986">
    <property type="component" value="Chromosome"/>
</dbReference>
<dbReference type="CDD" id="cd01106">
    <property type="entry name" value="HTH_TipAL-Mta"/>
    <property type="match status" value="1"/>
</dbReference>
<evidence type="ECO:0000256" key="1">
    <source>
        <dbReference type="ARBA" id="ARBA00023125"/>
    </source>
</evidence>
<sequence>MTDELTVGQVAARFGVTVRTLHHYDAIGLVRPSERGWNGYRLYTPADVQRLARAVLPAGVDRCPTFVRLHEECAAYSS</sequence>
<dbReference type="eggNOG" id="COG0789">
    <property type="taxonomic scope" value="Bacteria"/>
</dbReference>
<dbReference type="SUPFAM" id="SSF46955">
    <property type="entry name" value="Putative DNA-binding domain"/>
    <property type="match status" value="1"/>
</dbReference>
<dbReference type="SMART" id="SM00422">
    <property type="entry name" value="HTH_MERR"/>
    <property type="match status" value="1"/>
</dbReference>
<dbReference type="PROSITE" id="PS50937">
    <property type="entry name" value="HTH_MERR_2"/>
    <property type="match status" value="1"/>
</dbReference>
<dbReference type="InterPro" id="IPR009061">
    <property type="entry name" value="DNA-bd_dom_put_sf"/>
</dbReference>
<dbReference type="Pfam" id="PF00376">
    <property type="entry name" value="MerR"/>
    <property type="match status" value="1"/>
</dbReference>
<dbReference type="PANTHER" id="PTHR30204:SF93">
    <property type="entry name" value="HTH MERR-TYPE DOMAIN-CONTAINING PROTEIN"/>
    <property type="match status" value="1"/>
</dbReference>
<feature type="domain" description="HTH merR-type" evidence="2">
    <location>
        <begin position="4"/>
        <end position="53"/>
    </location>
</feature>
<keyword evidence="4" id="KW-1185">Reference proteome</keyword>
<accession>A0A075JIK4</accession>
<reference evidence="3 4" key="1">
    <citation type="submission" date="2014-07" db="EMBL/GenBank/DDBJ databases">
        <title>Genome Sequencing of Dermacoccus nishinomiyaensis.</title>
        <authorList>
            <person name="Hong K.W."/>
            <person name="Chan K.G."/>
        </authorList>
    </citation>
    <scope>NUCLEOTIDE SEQUENCE [LARGE SCALE GENOMIC DNA]</scope>
    <source>
        <strain evidence="3 4">M25</strain>
    </source>
</reference>
<dbReference type="KEGG" id="dni:HX89_12700"/>
<dbReference type="GO" id="GO:0003677">
    <property type="term" value="F:DNA binding"/>
    <property type="evidence" value="ECO:0007669"/>
    <property type="project" value="UniProtKB-KW"/>
</dbReference>
<dbReference type="EMBL" id="CP008889">
    <property type="protein sequence ID" value="AIF41645.1"/>
    <property type="molecule type" value="Genomic_DNA"/>
</dbReference>
<keyword evidence="1" id="KW-0238">DNA-binding</keyword>
<protein>
    <recommendedName>
        <fullName evidence="2">HTH merR-type domain-containing protein</fullName>
    </recommendedName>
</protein>
<dbReference type="AlphaFoldDB" id="A0A075JIK4"/>
<dbReference type="InterPro" id="IPR047057">
    <property type="entry name" value="MerR_fam"/>
</dbReference>
<dbReference type="PANTHER" id="PTHR30204">
    <property type="entry name" value="REDOX-CYCLING DRUG-SENSING TRANSCRIPTIONAL ACTIVATOR SOXR"/>
    <property type="match status" value="1"/>
</dbReference>
<dbReference type="GeneID" id="41841920"/>
<evidence type="ECO:0000313" key="3">
    <source>
        <dbReference type="EMBL" id="AIF41645.1"/>
    </source>
</evidence>
<dbReference type="OrthoDB" id="9809391at2"/>
<proteinExistence type="predicted"/>
<organism evidence="3 4">
    <name type="scientific">Dermacoccus nishinomiyaensis</name>
    <dbReference type="NCBI Taxonomy" id="1274"/>
    <lineage>
        <taxon>Bacteria</taxon>
        <taxon>Bacillati</taxon>
        <taxon>Actinomycetota</taxon>
        <taxon>Actinomycetes</taxon>
        <taxon>Micrococcales</taxon>
        <taxon>Dermacoccaceae</taxon>
        <taxon>Dermacoccus</taxon>
    </lineage>
</organism>
<dbReference type="GO" id="GO:0003700">
    <property type="term" value="F:DNA-binding transcription factor activity"/>
    <property type="evidence" value="ECO:0007669"/>
    <property type="project" value="InterPro"/>
</dbReference>
<evidence type="ECO:0000313" key="4">
    <source>
        <dbReference type="Proteomes" id="UP000027986"/>
    </source>
</evidence>
<dbReference type="HOGENOM" id="CLU_2616187_0_0_11"/>
<dbReference type="InterPro" id="IPR000551">
    <property type="entry name" value="MerR-type_HTH_dom"/>
</dbReference>
<evidence type="ECO:0000259" key="2">
    <source>
        <dbReference type="PROSITE" id="PS50937"/>
    </source>
</evidence>
<dbReference type="RefSeq" id="WP_038569538.1">
    <property type="nucleotide sequence ID" value="NZ_CP008889.1"/>
</dbReference>
<gene>
    <name evidence="3" type="ORF">HX89_12700</name>
</gene>
<name>A0A075JIK4_9MICO</name>